<accession>J3MW42</accession>
<evidence type="ECO:0000256" key="1">
    <source>
        <dbReference type="SAM" id="MobiDB-lite"/>
    </source>
</evidence>
<dbReference type="HOGENOM" id="CLU_184027_0_0_1"/>
<name>J3MW42_ORYBR</name>
<dbReference type="Gramene" id="OB09G12210.1">
    <property type="protein sequence ID" value="OB09G12210.1"/>
    <property type="gene ID" value="OB09G12210"/>
</dbReference>
<organism evidence="2">
    <name type="scientific">Oryza brachyantha</name>
    <name type="common">malo sina</name>
    <dbReference type="NCBI Taxonomy" id="4533"/>
    <lineage>
        <taxon>Eukaryota</taxon>
        <taxon>Viridiplantae</taxon>
        <taxon>Streptophyta</taxon>
        <taxon>Embryophyta</taxon>
        <taxon>Tracheophyta</taxon>
        <taxon>Spermatophyta</taxon>
        <taxon>Magnoliopsida</taxon>
        <taxon>Liliopsida</taxon>
        <taxon>Poales</taxon>
        <taxon>Poaceae</taxon>
        <taxon>BOP clade</taxon>
        <taxon>Oryzoideae</taxon>
        <taxon>Oryzeae</taxon>
        <taxon>Oryzinae</taxon>
        <taxon>Oryza</taxon>
    </lineage>
</organism>
<evidence type="ECO:0000313" key="3">
    <source>
        <dbReference type="Proteomes" id="UP000006038"/>
    </source>
</evidence>
<sequence>MTRSGGGGLHWGVGWSEVGGSPRSVGVSGGTRAGRESGRGGSLRRAAMAACAGRLAGLRESVAILVEESGTILVEESEEVLGAILVESGGVSYVGL</sequence>
<evidence type="ECO:0000313" key="2">
    <source>
        <dbReference type="EnsemblPlants" id="OB09G12210.1"/>
    </source>
</evidence>
<proteinExistence type="predicted"/>
<protein>
    <submittedName>
        <fullName evidence="2">Uncharacterized protein</fullName>
    </submittedName>
</protein>
<keyword evidence="3" id="KW-1185">Reference proteome</keyword>
<reference evidence="2" key="2">
    <citation type="submission" date="2013-04" db="UniProtKB">
        <authorList>
            <consortium name="EnsemblPlants"/>
        </authorList>
    </citation>
    <scope>IDENTIFICATION</scope>
</reference>
<reference evidence="2" key="1">
    <citation type="journal article" date="2013" name="Nat. Commun.">
        <title>Whole-genome sequencing of Oryza brachyantha reveals mechanisms underlying Oryza genome evolution.</title>
        <authorList>
            <person name="Chen J."/>
            <person name="Huang Q."/>
            <person name="Gao D."/>
            <person name="Wang J."/>
            <person name="Lang Y."/>
            <person name="Liu T."/>
            <person name="Li B."/>
            <person name="Bai Z."/>
            <person name="Luis Goicoechea J."/>
            <person name="Liang C."/>
            <person name="Chen C."/>
            <person name="Zhang W."/>
            <person name="Sun S."/>
            <person name="Liao Y."/>
            <person name="Zhang X."/>
            <person name="Yang L."/>
            <person name="Song C."/>
            <person name="Wang M."/>
            <person name="Shi J."/>
            <person name="Liu G."/>
            <person name="Liu J."/>
            <person name="Zhou H."/>
            <person name="Zhou W."/>
            <person name="Yu Q."/>
            <person name="An N."/>
            <person name="Chen Y."/>
            <person name="Cai Q."/>
            <person name="Wang B."/>
            <person name="Liu B."/>
            <person name="Min J."/>
            <person name="Huang Y."/>
            <person name="Wu H."/>
            <person name="Li Z."/>
            <person name="Zhang Y."/>
            <person name="Yin Y."/>
            <person name="Song W."/>
            <person name="Jiang J."/>
            <person name="Jackson S.A."/>
            <person name="Wing R.A."/>
            <person name="Wang J."/>
            <person name="Chen M."/>
        </authorList>
    </citation>
    <scope>NUCLEOTIDE SEQUENCE [LARGE SCALE GENOMIC DNA]</scope>
    <source>
        <strain evidence="2">cv. IRGC 101232</strain>
    </source>
</reference>
<feature type="region of interest" description="Disordered" evidence="1">
    <location>
        <begin position="1"/>
        <end position="42"/>
    </location>
</feature>
<dbReference type="EnsemblPlants" id="OB09G12210.1">
    <property type="protein sequence ID" value="OB09G12210.1"/>
    <property type="gene ID" value="OB09G12210"/>
</dbReference>
<dbReference type="Proteomes" id="UP000006038">
    <property type="component" value="Chromosome 9"/>
</dbReference>
<feature type="compositionally biased region" description="Low complexity" evidence="1">
    <location>
        <begin position="12"/>
        <end position="26"/>
    </location>
</feature>
<dbReference type="AlphaFoldDB" id="J3MW42"/>
<feature type="compositionally biased region" description="Gly residues" evidence="1">
    <location>
        <begin position="1"/>
        <end position="11"/>
    </location>
</feature>